<dbReference type="EMBL" id="JBHSZG010000001">
    <property type="protein sequence ID" value="MFC7136621.1"/>
    <property type="molecule type" value="Genomic_DNA"/>
</dbReference>
<comment type="caution">
    <text evidence="2">The sequence shown here is derived from an EMBL/GenBank/DDBJ whole genome shotgun (WGS) entry which is preliminary data.</text>
</comment>
<accession>A0ABD5XPQ6</accession>
<dbReference type="AlphaFoldDB" id="A0ABD5XPQ6"/>
<feature type="region of interest" description="Disordered" evidence="1">
    <location>
        <begin position="24"/>
        <end position="56"/>
    </location>
</feature>
<feature type="compositionally biased region" description="Low complexity" evidence="1">
    <location>
        <begin position="46"/>
        <end position="56"/>
    </location>
</feature>
<gene>
    <name evidence="2" type="ORF">ACFQRB_09115</name>
</gene>
<name>A0ABD5XPQ6_9EURY</name>
<protein>
    <submittedName>
        <fullName evidence="2">Uncharacterized protein</fullName>
    </submittedName>
</protein>
<proteinExistence type="predicted"/>
<organism evidence="2 3">
    <name type="scientific">Halobaculum litoreum</name>
    <dbReference type="NCBI Taxonomy" id="3031998"/>
    <lineage>
        <taxon>Archaea</taxon>
        <taxon>Methanobacteriati</taxon>
        <taxon>Methanobacteriota</taxon>
        <taxon>Stenosarchaea group</taxon>
        <taxon>Halobacteria</taxon>
        <taxon>Halobacteriales</taxon>
        <taxon>Haloferacaceae</taxon>
        <taxon>Halobaculum</taxon>
    </lineage>
</organism>
<sequence length="56" mass="6332">MTGDDLFDAEPVYERLAAAGVDSHAVQHERIAGGRTPRPRWRARRSTAAGRSRNWR</sequence>
<evidence type="ECO:0000256" key="1">
    <source>
        <dbReference type="SAM" id="MobiDB-lite"/>
    </source>
</evidence>
<evidence type="ECO:0000313" key="3">
    <source>
        <dbReference type="Proteomes" id="UP001596368"/>
    </source>
</evidence>
<dbReference type="Proteomes" id="UP001596368">
    <property type="component" value="Unassembled WGS sequence"/>
</dbReference>
<evidence type="ECO:0000313" key="2">
    <source>
        <dbReference type="EMBL" id="MFC7136621.1"/>
    </source>
</evidence>
<keyword evidence="3" id="KW-1185">Reference proteome</keyword>
<reference evidence="2 3" key="1">
    <citation type="journal article" date="2019" name="Int. J. Syst. Evol. Microbiol.">
        <title>The Global Catalogue of Microorganisms (GCM) 10K type strain sequencing project: providing services to taxonomists for standard genome sequencing and annotation.</title>
        <authorList>
            <consortium name="The Broad Institute Genomics Platform"/>
            <consortium name="The Broad Institute Genome Sequencing Center for Infectious Disease"/>
            <person name="Wu L."/>
            <person name="Ma J."/>
        </authorList>
    </citation>
    <scope>NUCLEOTIDE SEQUENCE [LARGE SCALE GENOMIC DNA]</scope>
    <source>
        <strain evidence="2 3">DT92</strain>
    </source>
</reference>